<evidence type="ECO:0000259" key="3">
    <source>
        <dbReference type="PROSITE" id="PS50222"/>
    </source>
</evidence>
<dbReference type="PROSITE" id="PS50222">
    <property type="entry name" value="EF_HAND_2"/>
    <property type="match status" value="1"/>
</dbReference>
<accession>A0A830HYN7</accession>
<dbReference type="EMBL" id="BNJQ01000032">
    <property type="protein sequence ID" value="GHP10950.1"/>
    <property type="molecule type" value="Genomic_DNA"/>
</dbReference>
<proteinExistence type="predicted"/>
<keyword evidence="2" id="KW-1133">Transmembrane helix</keyword>
<evidence type="ECO:0000313" key="5">
    <source>
        <dbReference type="Proteomes" id="UP000660262"/>
    </source>
</evidence>
<evidence type="ECO:0000313" key="4">
    <source>
        <dbReference type="EMBL" id="GHP10950.1"/>
    </source>
</evidence>
<feature type="region of interest" description="Disordered" evidence="1">
    <location>
        <begin position="1"/>
        <end position="21"/>
    </location>
</feature>
<dbReference type="PROSITE" id="PS00018">
    <property type="entry name" value="EF_HAND_1"/>
    <property type="match status" value="1"/>
</dbReference>
<evidence type="ECO:0000256" key="1">
    <source>
        <dbReference type="SAM" id="MobiDB-lite"/>
    </source>
</evidence>
<dbReference type="GO" id="GO:0005509">
    <property type="term" value="F:calcium ion binding"/>
    <property type="evidence" value="ECO:0007669"/>
    <property type="project" value="InterPro"/>
</dbReference>
<sequence>MASMMKNLKNNINNNSDDDNLVDEHDGAHALYSLTTHDLRDAKNFAKAQDVDEEDVQQQVKIPPSGFLLSHLPIEISRALQPLDLDGDGVISLAEVRSFAQTYAKTKQANGYLRSTIVLMGIMLLLFVALSAAVTFVVVDQVQNLDVGSDGAVVSRSDGGSVAVRTFRADVPLNQLHRADVNYLSNLRVVSVDTAPNDDRNQPLDDEDRIYKTTHIVQVNGITLRTPRRDDENLEDSTGGGNYGWSPIVTVHGARGEMIEVSAGGIFAKIPADESDGDDENNNNNNNGLEEEVLLGESPEEEEFLSSGAADGGSRHHRRRNLRFVASSATGVGGGGTGLNVQYNPTVDPSTGQPLRMGYNSETVCSSGGGFFNDGGFGTVRDGRFGRRRGGCVTGAPRGVVVGESSLAQARDERARQVEASVAAAPNVAVSAVDPLPAARVIYGVPRGSESAIGGGGGGGVETAAIMPATGNRAADAAHSARRAQQQASLG</sequence>
<evidence type="ECO:0000256" key="2">
    <source>
        <dbReference type="SAM" id="Phobius"/>
    </source>
</evidence>
<reference evidence="4" key="1">
    <citation type="submission" date="2020-10" db="EMBL/GenBank/DDBJ databases">
        <title>Unveiling of a novel bifunctional photoreceptor, Dualchrome1, isolated from a cosmopolitan green alga.</title>
        <authorList>
            <person name="Suzuki S."/>
            <person name="Kawachi M."/>
        </authorList>
    </citation>
    <scope>NUCLEOTIDE SEQUENCE</scope>
    <source>
        <strain evidence="4">NIES 2893</strain>
    </source>
</reference>
<gene>
    <name evidence="4" type="ORF">PPROV_000968000</name>
</gene>
<comment type="caution">
    <text evidence="4">The sequence shown here is derived from an EMBL/GenBank/DDBJ whole genome shotgun (WGS) entry which is preliminary data.</text>
</comment>
<feature type="region of interest" description="Disordered" evidence="1">
    <location>
        <begin position="472"/>
        <end position="491"/>
    </location>
</feature>
<feature type="domain" description="EF-hand" evidence="3">
    <location>
        <begin position="83"/>
        <end position="106"/>
    </location>
</feature>
<keyword evidence="2" id="KW-0812">Transmembrane</keyword>
<protein>
    <recommendedName>
        <fullName evidence="3">EF-hand domain-containing protein</fullName>
    </recommendedName>
</protein>
<dbReference type="AlphaFoldDB" id="A0A830HYN7"/>
<feature type="transmembrane region" description="Helical" evidence="2">
    <location>
        <begin position="117"/>
        <end position="139"/>
    </location>
</feature>
<feature type="compositionally biased region" description="Low complexity" evidence="1">
    <location>
        <begin position="473"/>
        <end position="491"/>
    </location>
</feature>
<dbReference type="InterPro" id="IPR018247">
    <property type="entry name" value="EF_Hand_1_Ca_BS"/>
</dbReference>
<keyword evidence="5" id="KW-1185">Reference proteome</keyword>
<feature type="region of interest" description="Disordered" evidence="1">
    <location>
        <begin position="270"/>
        <end position="289"/>
    </location>
</feature>
<feature type="region of interest" description="Disordered" evidence="1">
    <location>
        <begin position="296"/>
        <end position="317"/>
    </location>
</feature>
<organism evidence="4 5">
    <name type="scientific">Pycnococcus provasolii</name>
    <dbReference type="NCBI Taxonomy" id="41880"/>
    <lineage>
        <taxon>Eukaryota</taxon>
        <taxon>Viridiplantae</taxon>
        <taxon>Chlorophyta</taxon>
        <taxon>Pseudoscourfieldiophyceae</taxon>
        <taxon>Pseudoscourfieldiales</taxon>
        <taxon>Pycnococcaceae</taxon>
        <taxon>Pycnococcus</taxon>
    </lineage>
</organism>
<feature type="compositionally biased region" description="Low complexity" evidence="1">
    <location>
        <begin position="1"/>
        <end position="15"/>
    </location>
</feature>
<dbReference type="Proteomes" id="UP000660262">
    <property type="component" value="Unassembled WGS sequence"/>
</dbReference>
<name>A0A830HYN7_9CHLO</name>
<keyword evidence="2" id="KW-0472">Membrane</keyword>
<dbReference type="InterPro" id="IPR002048">
    <property type="entry name" value="EF_hand_dom"/>
</dbReference>